<protein>
    <submittedName>
        <fullName evidence="2">Uncharacterized protein</fullName>
    </submittedName>
</protein>
<feature type="transmembrane region" description="Helical" evidence="1">
    <location>
        <begin position="7"/>
        <end position="23"/>
    </location>
</feature>
<feature type="transmembrane region" description="Helical" evidence="1">
    <location>
        <begin position="92"/>
        <end position="110"/>
    </location>
</feature>
<comment type="caution">
    <text evidence="2">The sequence shown here is derived from an EMBL/GenBank/DDBJ whole genome shotgun (WGS) entry which is preliminary data.</text>
</comment>
<feature type="transmembrane region" description="Helical" evidence="1">
    <location>
        <begin position="70"/>
        <end position="86"/>
    </location>
</feature>
<feature type="transmembrane region" description="Helical" evidence="1">
    <location>
        <begin position="43"/>
        <end position="63"/>
    </location>
</feature>
<dbReference type="AlphaFoldDB" id="A0A1F8EF40"/>
<organism evidence="2 3">
    <name type="scientific">Candidatus Yanofskybacteria bacterium RIFCSPHIGHO2_01_FULL_39_8b</name>
    <dbReference type="NCBI Taxonomy" id="1802659"/>
    <lineage>
        <taxon>Bacteria</taxon>
        <taxon>Candidatus Yanofskyibacteriota</taxon>
    </lineage>
</organism>
<evidence type="ECO:0000313" key="2">
    <source>
        <dbReference type="EMBL" id="OGM99451.1"/>
    </source>
</evidence>
<sequence length="266" mass="30486">MSKRNKFILWCGFVAVTSFWMWASVQTWLEGSLFEVQISANLIVLAILFIILMSLLSVGFIIFQNRLWSIGFSLVIGILYLVLFGVSNLNLAGVFMAVMLFYHAQDIMVGEVKERIKMNSRLLIKKGLANFIVAFFILMSFAAYQSPAIEEFKNIKQLPSSSEIFVKTIVEQAVEAQLNEASQEQKELVLNQAAREIVSRINSFLRPYFQYVPPALAFGLFLVLWSVGWIFVLLSAFLGMFIFWIFRKIKFFTIVERDVKAEVIVI</sequence>
<keyword evidence="1" id="KW-0812">Transmembrane</keyword>
<evidence type="ECO:0000256" key="1">
    <source>
        <dbReference type="SAM" id="Phobius"/>
    </source>
</evidence>
<accession>A0A1F8EF40</accession>
<feature type="transmembrane region" description="Helical" evidence="1">
    <location>
        <begin position="122"/>
        <end position="144"/>
    </location>
</feature>
<gene>
    <name evidence="2" type="ORF">A2817_02990</name>
</gene>
<keyword evidence="1" id="KW-0472">Membrane</keyword>
<proteinExistence type="predicted"/>
<evidence type="ECO:0000313" key="3">
    <source>
        <dbReference type="Proteomes" id="UP000177594"/>
    </source>
</evidence>
<keyword evidence="1" id="KW-1133">Transmembrane helix</keyword>
<feature type="transmembrane region" description="Helical" evidence="1">
    <location>
        <begin position="215"/>
        <end position="246"/>
    </location>
</feature>
<dbReference type="EMBL" id="MGIZ01000019">
    <property type="protein sequence ID" value="OGM99451.1"/>
    <property type="molecule type" value="Genomic_DNA"/>
</dbReference>
<dbReference type="Proteomes" id="UP000177594">
    <property type="component" value="Unassembled WGS sequence"/>
</dbReference>
<reference evidence="2 3" key="1">
    <citation type="journal article" date="2016" name="Nat. Commun.">
        <title>Thousands of microbial genomes shed light on interconnected biogeochemical processes in an aquifer system.</title>
        <authorList>
            <person name="Anantharaman K."/>
            <person name="Brown C.T."/>
            <person name="Hug L.A."/>
            <person name="Sharon I."/>
            <person name="Castelle C.J."/>
            <person name="Probst A.J."/>
            <person name="Thomas B.C."/>
            <person name="Singh A."/>
            <person name="Wilkins M.J."/>
            <person name="Karaoz U."/>
            <person name="Brodie E.L."/>
            <person name="Williams K.H."/>
            <person name="Hubbard S.S."/>
            <person name="Banfield J.F."/>
        </authorList>
    </citation>
    <scope>NUCLEOTIDE SEQUENCE [LARGE SCALE GENOMIC DNA]</scope>
</reference>
<name>A0A1F8EF40_9BACT</name>